<dbReference type="GO" id="GO:0000209">
    <property type="term" value="P:protein polyubiquitination"/>
    <property type="evidence" value="ECO:0007669"/>
    <property type="project" value="TreeGrafter"/>
</dbReference>
<dbReference type="OrthoDB" id="6105938at2759"/>
<keyword evidence="4" id="KW-0677">Repeat</keyword>
<evidence type="ECO:0000313" key="11">
    <source>
        <dbReference type="RefSeq" id="XP_028281460.1"/>
    </source>
</evidence>
<evidence type="ECO:0000259" key="9">
    <source>
        <dbReference type="PROSITE" id="PS50089"/>
    </source>
</evidence>
<dbReference type="SUPFAM" id="SSF101898">
    <property type="entry name" value="NHL repeat"/>
    <property type="match status" value="1"/>
</dbReference>
<dbReference type="InterPro" id="IPR011042">
    <property type="entry name" value="6-blade_b-propeller_TolB-like"/>
</dbReference>
<evidence type="ECO:0000256" key="5">
    <source>
        <dbReference type="ARBA" id="ARBA00022771"/>
    </source>
</evidence>
<dbReference type="PROSITE" id="PS50089">
    <property type="entry name" value="ZF_RING_2"/>
    <property type="match status" value="1"/>
</dbReference>
<dbReference type="InterPro" id="IPR013083">
    <property type="entry name" value="Znf_RING/FYVE/PHD"/>
</dbReference>
<reference evidence="11" key="1">
    <citation type="submission" date="2025-08" db="UniProtKB">
        <authorList>
            <consortium name="RefSeq"/>
        </authorList>
    </citation>
    <scope>IDENTIFICATION</scope>
</reference>
<evidence type="ECO:0000256" key="1">
    <source>
        <dbReference type="ARBA" id="ARBA00000900"/>
    </source>
</evidence>
<keyword evidence="10" id="KW-1185">Reference proteome</keyword>
<dbReference type="EC" id="2.3.2.27" evidence="2"/>
<comment type="catalytic activity">
    <reaction evidence="1">
        <text>S-ubiquitinyl-[E2 ubiquitin-conjugating enzyme]-L-cysteine + [acceptor protein]-L-lysine = [E2 ubiquitin-conjugating enzyme]-L-cysteine + N(6)-ubiquitinyl-[acceptor protein]-L-lysine.</text>
        <dbReference type="EC" id="2.3.2.27"/>
    </reaction>
</comment>
<protein>
    <recommendedName>
        <fullName evidence="2">RING-type E3 ubiquitin transferase</fullName>
        <ecNumber evidence="2">2.3.2.27</ecNumber>
    </recommendedName>
</protein>
<evidence type="ECO:0000256" key="7">
    <source>
        <dbReference type="PROSITE-ProRule" id="PRU00175"/>
    </source>
</evidence>
<evidence type="ECO:0000256" key="6">
    <source>
        <dbReference type="ARBA" id="ARBA00022833"/>
    </source>
</evidence>
<dbReference type="CDD" id="cd14961">
    <property type="entry name" value="NHL_TRIM32_like"/>
    <property type="match status" value="1"/>
</dbReference>
<dbReference type="PANTHER" id="PTHR24104:SF25">
    <property type="entry name" value="PROTEIN LIN-41"/>
    <property type="match status" value="1"/>
</dbReference>
<dbReference type="GO" id="GO:0043161">
    <property type="term" value="P:proteasome-mediated ubiquitin-dependent protein catabolic process"/>
    <property type="evidence" value="ECO:0007669"/>
    <property type="project" value="TreeGrafter"/>
</dbReference>
<evidence type="ECO:0000256" key="8">
    <source>
        <dbReference type="PROSITE-ProRule" id="PRU00504"/>
    </source>
</evidence>
<dbReference type="SUPFAM" id="SSF57850">
    <property type="entry name" value="RING/U-box"/>
    <property type="match status" value="1"/>
</dbReference>
<dbReference type="InterPro" id="IPR050952">
    <property type="entry name" value="TRIM-NHL_E3_ligases"/>
</dbReference>
<dbReference type="Pfam" id="PF01436">
    <property type="entry name" value="NHL"/>
    <property type="match status" value="1"/>
</dbReference>
<dbReference type="InParanoid" id="A0A6P7JWW6"/>
<keyword evidence="5 7" id="KW-0863">Zinc-finger</keyword>
<dbReference type="PROSITE" id="PS51125">
    <property type="entry name" value="NHL"/>
    <property type="match status" value="1"/>
</dbReference>
<dbReference type="RefSeq" id="XP_028281460.1">
    <property type="nucleotide sequence ID" value="XM_028425659.1"/>
</dbReference>
<gene>
    <name evidence="11" type="primary">LOC114448604</name>
</gene>
<evidence type="ECO:0000256" key="3">
    <source>
        <dbReference type="ARBA" id="ARBA00022723"/>
    </source>
</evidence>
<dbReference type="InterPro" id="IPR017907">
    <property type="entry name" value="Znf_RING_CS"/>
</dbReference>
<evidence type="ECO:0000313" key="10">
    <source>
        <dbReference type="Proteomes" id="UP000515145"/>
    </source>
</evidence>
<sequence>MAKSPGLPYHGCLSPEGILREIQINLLECKVCFETFSTEQRERRPQNLSCGHVLCLECITALSHPLLRKLECPFCRQLCTVDSTSHCQVLCDLQQLLVSRSPTSSVPPRWAKGSSVTTTSLHLCAAFGGWGTLINPTGIAPLGSSGTIVVVHGGEKRVVVFSLQGGKLHSFGPEGKASGEMCYPVDVAVTPSGYIVVTDAGDKTVKVFTSRGNCVLTIKDSFQLPWGVDTDSCGHILVSDVQAGTLSQVKVDYCHGVILEHQTVVSDLQSPKAVACCHVTGNSAVMEHPSDITPSAERHTFRRLRVFTKDFQLLYQTDTFSLTLQSTVRLNMSAVVFSRDGDLMVTDSDQGMVFSLGKLQHGPVLTPLVVDHLIRPVGVIVLNNLLITLDGGDHTVKIYTPKSDSGATMK</sequence>
<feature type="repeat" description="NHL" evidence="8">
    <location>
        <begin position="168"/>
        <end position="211"/>
    </location>
</feature>
<feature type="domain" description="RING-type" evidence="9">
    <location>
        <begin position="29"/>
        <end position="76"/>
    </location>
</feature>
<dbReference type="Gene3D" id="3.30.40.10">
    <property type="entry name" value="Zinc/RING finger domain, C3HC4 (zinc finger)"/>
    <property type="match status" value="1"/>
</dbReference>
<dbReference type="GeneID" id="114448604"/>
<evidence type="ECO:0000256" key="4">
    <source>
        <dbReference type="ARBA" id="ARBA00022737"/>
    </source>
</evidence>
<name>A0A6P7JWW6_9TELE</name>
<proteinExistence type="predicted"/>
<dbReference type="Proteomes" id="UP000515145">
    <property type="component" value="Chromosome 16"/>
</dbReference>
<dbReference type="InterPro" id="IPR001258">
    <property type="entry name" value="NHL_repeat"/>
</dbReference>
<dbReference type="AlphaFoldDB" id="A0A6P7JWW6"/>
<evidence type="ECO:0000256" key="2">
    <source>
        <dbReference type="ARBA" id="ARBA00012483"/>
    </source>
</evidence>
<dbReference type="Gene3D" id="2.120.10.30">
    <property type="entry name" value="TolB, C-terminal domain"/>
    <property type="match status" value="1"/>
</dbReference>
<keyword evidence="3" id="KW-0479">Metal-binding</keyword>
<dbReference type="Pfam" id="PF14634">
    <property type="entry name" value="zf-RING_5"/>
    <property type="match status" value="1"/>
</dbReference>
<dbReference type="InterPro" id="IPR001841">
    <property type="entry name" value="Znf_RING"/>
</dbReference>
<dbReference type="PANTHER" id="PTHR24104">
    <property type="entry name" value="E3 UBIQUITIN-PROTEIN LIGASE NHLRC1-RELATED"/>
    <property type="match status" value="1"/>
</dbReference>
<keyword evidence="6" id="KW-0862">Zinc</keyword>
<organism evidence="10 11">
    <name type="scientific">Parambassis ranga</name>
    <name type="common">Indian glassy fish</name>
    <dbReference type="NCBI Taxonomy" id="210632"/>
    <lineage>
        <taxon>Eukaryota</taxon>
        <taxon>Metazoa</taxon>
        <taxon>Chordata</taxon>
        <taxon>Craniata</taxon>
        <taxon>Vertebrata</taxon>
        <taxon>Euteleostomi</taxon>
        <taxon>Actinopterygii</taxon>
        <taxon>Neopterygii</taxon>
        <taxon>Teleostei</taxon>
        <taxon>Neoteleostei</taxon>
        <taxon>Acanthomorphata</taxon>
        <taxon>Ovalentaria</taxon>
        <taxon>Ambassidae</taxon>
        <taxon>Parambassis</taxon>
    </lineage>
</organism>
<dbReference type="GO" id="GO:0061630">
    <property type="term" value="F:ubiquitin protein ligase activity"/>
    <property type="evidence" value="ECO:0007669"/>
    <property type="project" value="UniProtKB-EC"/>
</dbReference>
<dbReference type="GO" id="GO:0008270">
    <property type="term" value="F:zinc ion binding"/>
    <property type="evidence" value="ECO:0007669"/>
    <property type="project" value="UniProtKB-KW"/>
</dbReference>
<dbReference type="CDD" id="cd16516">
    <property type="entry name" value="RING-HC_malin"/>
    <property type="match status" value="1"/>
</dbReference>
<accession>A0A6P7JWW6</accession>
<dbReference type="SMART" id="SM00184">
    <property type="entry name" value="RING"/>
    <property type="match status" value="1"/>
</dbReference>
<dbReference type="PROSITE" id="PS00518">
    <property type="entry name" value="ZF_RING_1"/>
    <property type="match status" value="1"/>
</dbReference>